<reference evidence="2" key="1">
    <citation type="submission" date="2006-01" db="EMBL/GenBank/DDBJ databases">
        <title>The Genome of Drosophila yakuba.</title>
        <authorList>
            <consortium name="The Drosophila yakuba Sequencing Consortium"/>
        </authorList>
    </citation>
    <scope>NUCLEOTIDE SEQUENCE</scope>
    <source>
        <strain evidence="2">Tai18E2</strain>
    </source>
</reference>
<reference evidence="2 4" key="2">
    <citation type="journal article" date="2007" name="Nature">
        <title>Evolution of genes and genomes on the Drosophila phylogeny.</title>
        <authorList>
            <consortium name="Drosophila 12 Genomes Consortium"/>
            <person name="Clark A.G."/>
            <person name="Eisen M.B."/>
            <person name="Smith D.R."/>
            <person name="Bergman C.M."/>
            <person name="Oliver B."/>
            <person name="Markow T.A."/>
            <person name="Kaufman T.C."/>
            <person name="Kellis M."/>
            <person name="Gelbart W."/>
            <person name="Iyer V.N."/>
            <person name="Pollard D.A."/>
            <person name="Sackton T.B."/>
            <person name="Larracuente A.M."/>
            <person name="Singh N.D."/>
            <person name="Abad J.P."/>
            <person name="Abt D.N."/>
            <person name="Adryan B."/>
            <person name="Aguade M."/>
            <person name="Akashi H."/>
            <person name="Anderson W.W."/>
            <person name="Aquadro C.F."/>
            <person name="Ardell D.H."/>
            <person name="Arguello R."/>
            <person name="Artieri C.G."/>
            <person name="Barbash D.A."/>
            <person name="Barker D."/>
            <person name="Barsanti P."/>
            <person name="Batterham P."/>
            <person name="Batzoglou S."/>
            <person name="Begun D."/>
            <person name="Bhutkar A."/>
            <person name="Blanco E."/>
            <person name="Bosak S.A."/>
            <person name="Bradley R.K."/>
            <person name="Brand A.D."/>
            <person name="Brent M.R."/>
            <person name="Brooks A.N."/>
            <person name="Brown R.H."/>
            <person name="Butlin R.K."/>
            <person name="Caggese C."/>
            <person name="Calvi B.R."/>
            <person name="Bernardo de Carvalho A."/>
            <person name="Caspi A."/>
            <person name="Castrezana S."/>
            <person name="Celniker S.E."/>
            <person name="Chang J.L."/>
            <person name="Chapple C."/>
            <person name="Chatterji S."/>
            <person name="Chinwalla A."/>
            <person name="Civetta A."/>
            <person name="Clifton S.W."/>
            <person name="Comeron J.M."/>
            <person name="Costello J.C."/>
            <person name="Coyne J.A."/>
            <person name="Daub J."/>
            <person name="David R.G."/>
            <person name="Delcher A.L."/>
            <person name="Delehaunty K."/>
            <person name="Do C.B."/>
            <person name="Ebling H."/>
            <person name="Edwards K."/>
            <person name="Eickbush T."/>
            <person name="Evans J.D."/>
            <person name="Filipski A."/>
            <person name="Findeiss S."/>
            <person name="Freyhult E."/>
            <person name="Fulton L."/>
            <person name="Fulton R."/>
            <person name="Garcia A.C."/>
            <person name="Gardiner A."/>
            <person name="Garfield D.A."/>
            <person name="Garvin B.E."/>
            <person name="Gibson G."/>
            <person name="Gilbert D."/>
            <person name="Gnerre S."/>
            <person name="Godfrey J."/>
            <person name="Good R."/>
            <person name="Gotea V."/>
            <person name="Gravely B."/>
            <person name="Greenberg A.J."/>
            <person name="Griffiths-Jones S."/>
            <person name="Gross S."/>
            <person name="Guigo R."/>
            <person name="Gustafson E.A."/>
            <person name="Haerty W."/>
            <person name="Hahn M.W."/>
            <person name="Halligan D.L."/>
            <person name="Halpern A.L."/>
            <person name="Halter G.M."/>
            <person name="Han M.V."/>
            <person name="Heger A."/>
            <person name="Hillier L."/>
            <person name="Hinrichs A.S."/>
            <person name="Holmes I."/>
            <person name="Hoskins R.A."/>
            <person name="Hubisz M.J."/>
            <person name="Hultmark D."/>
            <person name="Huntley M.A."/>
            <person name="Jaffe D.B."/>
            <person name="Jagadeeshan S."/>
            <person name="Jeck W.R."/>
            <person name="Johnson J."/>
            <person name="Jones C.D."/>
            <person name="Jordan W.C."/>
            <person name="Karpen G.H."/>
            <person name="Kataoka E."/>
            <person name="Keightley P.D."/>
            <person name="Kheradpour P."/>
            <person name="Kirkness E.F."/>
            <person name="Koerich L.B."/>
            <person name="Kristiansen K."/>
            <person name="Kudrna D."/>
            <person name="Kulathinal R.J."/>
            <person name="Kumar S."/>
            <person name="Kwok R."/>
            <person name="Lander E."/>
            <person name="Langley C.H."/>
            <person name="Lapoint R."/>
            <person name="Lazzaro B.P."/>
            <person name="Lee S.J."/>
            <person name="Levesque L."/>
            <person name="Li R."/>
            <person name="Lin C.F."/>
            <person name="Lin M.F."/>
            <person name="Lindblad-Toh K."/>
            <person name="Llopart A."/>
            <person name="Long M."/>
            <person name="Low L."/>
            <person name="Lozovsky E."/>
            <person name="Lu J."/>
            <person name="Luo M."/>
            <person name="Machado C.A."/>
            <person name="Makalowski W."/>
            <person name="Marzo M."/>
            <person name="Matsuda M."/>
            <person name="Matzkin L."/>
            <person name="McAllister B."/>
            <person name="McBride C.S."/>
            <person name="McKernan B."/>
            <person name="McKernan K."/>
            <person name="Mendez-Lago M."/>
            <person name="Minx P."/>
            <person name="Mollenhauer M.U."/>
            <person name="Montooth K."/>
            <person name="Mount S.M."/>
            <person name="Mu X."/>
            <person name="Myers E."/>
            <person name="Negre B."/>
            <person name="Newfeld S."/>
            <person name="Nielsen R."/>
            <person name="Noor M.A."/>
            <person name="O'Grady P."/>
            <person name="Pachter L."/>
            <person name="Papaceit M."/>
            <person name="Parisi M.J."/>
            <person name="Parisi M."/>
            <person name="Parts L."/>
            <person name="Pedersen J.S."/>
            <person name="Pesole G."/>
            <person name="Phillippy A.M."/>
            <person name="Ponting C.P."/>
            <person name="Pop M."/>
            <person name="Porcelli D."/>
            <person name="Powell J.R."/>
            <person name="Prohaska S."/>
            <person name="Pruitt K."/>
            <person name="Puig M."/>
            <person name="Quesneville H."/>
            <person name="Ram K.R."/>
            <person name="Rand D."/>
            <person name="Rasmussen M.D."/>
            <person name="Reed L.K."/>
            <person name="Reenan R."/>
            <person name="Reily A."/>
            <person name="Remington K.A."/>
            <person name="Rieger T.T."/>
            <person name="Ritchie M.G."/>
            <person name="Robin C."/>
            <person name="Rogers Y.H."/>
            <person name="Rohde C."/>
            <person name="Rozas J."/>
            <person name="Rubenfield M.J."/>
            <person name="Ruiz A."/>
            <person name="Russo S."/>
            <person name="Salzberg S.L."/>
            <person name="Sanchez-Gracia A."/>
            <person name="Saranga D.J."/>
            <person name="Sato H."/>
            <person name="Schaeffer S.W."/>
            <person name="Schatz M.C."/>
            <person name="Schlenke T."/>
            <person name="Schwartz R."/>
            <person name="Segarra C."/>
            <person name="Singh R.S."/>
            <person name="Sirot L."/>
            <person name="Sirota M."/>
            <person name="Sisneros N.B."/>
            <person name="Smith C.D."/>
            <person name="Smith T.F."/>
            <person name="Spieth J."/>
            <person name="Stage D.E."/>
            <person name="Stark A."/>
            <person name="Stephan W."/>
            <person name="Strausberg R.L."/>
            <person name="Strempel S."/>
            <person name="Sturgill D."/>
            <person name="Sutton G."/>
            <person name="Sutton G.G."/>
            <person name="Tao W."/>
            <person name="Teichmann S."/>
            <person name="Tobari Y.N."/>
            <person name="Tomimura Y."/>
            <person name="Tsolas J.M."/>
            <person name="Valente V.L."/>
            <person name="Venter E."/>
            <person name="Venter J.C."/>
            <person name="Vicario S."/>
            <person name="Vieira F.G."/>
            <person name="Vilella A.J."/>
            <person name="Villasante A."/>
            <person name="Walenz B."/>
            <person name="Wang J."/>
            <person name="Wasserman M."/>
            <person name="Watts T."/>
            <person name="Wilson D."/>
            <person name="Wilson R.K."/>
            <person name="Wing R.A."/>
            <person name="Wolfner M.F."/>
            <person name="Wong A."/>
            <person name="Wong G.K."/>
            <person name="Wu C.I."/>
            <person name="Wu G."/>
            <person name="Yamamoto D."/>
            <person name="Yang H.P."/>
            <person name="Yang S.P."/>
            <person name="Yorke J.A."/>
            <person name="Yoshida K."/>
            <person name="Zdobnov E."/>
            <person name="Zhang P."/>
            <person name="Zhang Y."/>
            <person name="Zimin A.V."/>
            <person name="Baldwin J."/>
            <person name="Abdouelleil A."/>
            <person name="Abdulkadir J."/>
            <person name="Abebe A."/>
            <person name="Abera B."/>
            <person name="Abreu J."/>
            <person name="Acer S.C."/>
            <person name="Aftuck L."/>
            <person name="Alexander A."/>
            <person name="An P."/>
            <person name="Anderson E."/>
            <person name="Anderson S."/>
            <person name="Arachi H."/>
            <person name="Azer M."/>
            <person name="Bachantsang P."/>
            <person name="Barry A."/>
            <person name="Bayul T."/>
            <person name="Berlin A."/>
            <person name="Bessette D."/>
            <person name="Bloom T."/>
            <person name="Blye J."/>
            <person name="Boguslavskiy L."/>
            <person name="Bonnet C."/>
            <person name="Boukhgalter B."/>
            <person name="Bourzgui I."/>
            <person name="Brown A."/>
            <person name="Cahill P."/>
            <person name="Channer S."/>
            <person name="Cheshatsang Y."/>
            <person name="Chuda L."/>
            <person name="Citroen M."/>
            <person name="Collymore A."/>
            <person name="Cooke P."/>
            <person name="Costello M."/>
            <person name="D'Aco K."/>
            <person name="Daza R."/>
            <person name="De Haan G."/>
            <person name="DeGray S."/>
            <person name="DeMaso C."/>
            <person name="Dhargay N."/>
            <person name="Dooley K."/>
            <person name="Dooley E."/>
            <person name="Doricent M."/>
            <person name="Dorje P."/>
            <person name="Dorjee K."/>
            <person name="Dupes A."/>
            <person name="Elong R."/>
            <person name="Falk J."/>
            <person name="Farina A."/>
            <person name="Faro S."/>
            <person name="Ferguson D."/>
            <person name="Fisher S."/>
            <person name="Foley C.D."/>
            <person name="Franke A."/>
            <person name="Friedrich D."/>
            <person name="Gadbois L."/>
            <person name="Gearin G."/>
            <person name="Gearin C.R."/>
            <person name="Giannoukos G."/>
            <person name="Goode T."/>
            <person name="Graham J."/>
            <person name="Grandbois E."/>
            <person name="Grewal S."/>
            <person name="Gyaltsen K."/>
            <person name="Hafez N."/>
            <person name="Hagos B."/>
            <person name="Hall J."/>
            <person name="Henson C."/>
            <person name="Hollinger A."/>
            <person name="Honan T."/>
            <person name="Huard M.D."/>
            <person name="Hughes L."/>
            <person name="Hurhula B."/>
            <person name="Husby M.E."/>
            <person name="Kamat A."/>
            <person name="Kanga B."/>
            <person name="Kashin S."/>
            <person name="Khazanovich D."/>
            <person name="Kisner P."/>
            <person name="Lance K."/>
            <person name="Lara M."/>
            <person name="Lee W."/>
            <person name="Lennon N."/>
            <person name="Letendre F."/>
            <person name="LeVine R."/>
            <person name="Lipovsky A."/>
            <person name="Liu X."/>
            <person name="Liu J."/>
            <person name="Liu S."/>
            <person name="Lokyitsang T."/>
            <person name="Lokyitsang Y."/>
            <person name="Lubonja R."/>
            <person name="Lui A."/>
            <person name="MacDonald P."/>
            <person name="Magnisalis V."/>
            <person name="Maru K."/>
            <person name="Matthews C."/>
            <person name="McCusker W."/>
            <person name="McDonough S."/>
            <person name="Mehta T."/>
            <person name="Meldrim J."/>
            <person name="Meneus L."/>
            <person name="Mihai O."/>
            <person name="Mihalev A."/>
            <person name="Mihova T."/>
            <person name="Mittelman R."/>
            <person name="Mlenga V."/>
            <person name="Montmayeur A."/>
            <person name="Mulrain L."/>
            <person name="Navidi A."/>
            <person name="Naylor J."/>
            <person name="Negash T."/>
            <person name="Nguyen T."/>
            <person name="Nguyen N."/>
            <person name="Nicol R."/>
            <person name="Norbu C."/>
            <person name="Norbu N."/>
            <person name="Novod N."/>
            <person name="O'Neill B."/>
            <person name="Osman S."/>
            <person name="Markiewicz E."/>
            <person name="Oyono O.L."/>
            <person name="Patti C."/>
            <person name="Phunkhang P."/>
            <person name="Pierre F."/>
            <person name="Priest M."/>
            <person name="Raghuraman S."/>
            <person name="Rege F."/>
            <person name="Reyes R."/>
            <person name="Rise C."/>
            <person name="Rogov P."/>
            <person name="Ross K."/>
            <person name="Ryan E."/>
            <person name="Settipalli S."/>
            <person name="Shea T."/>
            <person name="Sherpa N."/>
            <person name="Shi L."/>
            <person name="Shih D."/>
            <person name="Sparrow T."/>
            <person name="Spaulding J."/>
            <person name="Stalker J."/>
            <person name="Stange-Thomann N."/>
            <person name="Stavropoulos S."/>
            <person name="Stone C."/>
            <person name="Strader C."/>
            <person name="Tesfaye S."/>
            <person name="Thomson T."/>
            <person name="Thoulutsang Y."/>
            <person name="Thoulutsang D."/>
            <person name="Topham K."/>
            <person name="Topping I."/>
            <person name="Tsamla T."/>
            <person name="Vassiliev H."/>
            <person name="Vo A."/>
            <person name="Wangchuk T."/>
            <person name="Wangdi T."/>
            <person name="Weiand M."/>
            <person name="Wilkinson J."/>
            <person name="Wilson A."/>
            <person name="Yadav S."/>
            <person name="Young G."/>
            <person name="Yu Q."/>
            <person name="Zembek L."/>
            <person name="Zhong D."/>
            <person name="Zimmer A."/>
            <person name="Zwirko Z."/>
            <person name="Jaffe D.B."/>
            <person name="Alvarez P."/>
            <person name="Brockman W."/>
            <person name="Butler J."/>
            <person name="Chin C."/>
            <person name="Gnerre S."/>
            <person name="Grabherr M."/>
            <person name="Kleber M."/>
            <person name="Mauceli E."/>
            <person name="MacCallum I."/>
        </authorList>
    </citation>
    <scope>NUCLEOTIDE SEQUENCE [LARGE SCALE GENOMIC DNA]</scope>
    <source>
        <strain evidence="2">Tai18E2</strain>
        <strain evidence="4">Tai18E2 / Tucson 14021-0261.01</strain>
    </source>
</reference>
<feature type="compositionally biased region" description="Basic and acidic residues" evidence="1">
    <location>
        <begin position="26"/>
        <end position="37"/>
    </location>
</feature>
<dbReference type="Proteomes" id="UP000002282">
    <property type="component" value="Chromosome 3R"/>
</dbReference>
<proteinExistence type="predicted"/>
<reference evidence="2 4" key="3">
    <citation type="journal article" date="2007" name="PLoS Biol.">
        <title>Principles of genome evolution in the Drosophila melanogaster species group.</title>
        <authorList>
            <person name="Ranz J.M."/>
            <person name="Maurin D."/>
            <person name="Chan Y.S."/>
            <person name="von Grotthuss M."/>
            <person name="Hillier L.W."/>
            <person name="Roote J."/>
            <person name="Ashburner M."/>
            <person name="Bergman C.M."/>
        </authorList>
    </citation>
    <scope>NUCLEOTIDE SEQUENCE [LARGE SCALE GENOMIC DNA]</scope>
    <source>
        <strain evidence="2">Tai18E2</strain>
        <strain evidence="4">Tai18E2 / Tucson 14021-0261.01</strain>
    </source>
</reference>
<feature type="region of interest" description="Disordered" evidence="1">
    <location>
        <begin position="1"/>
        <end position="58"/>
    </location>
</feature>
<keyword evidence="4" id="KW-1185">Reference proteome</keyword>
<dbReference type="EMBL" id="CM000160">
    <property type="protein sequence ID" value="KRK02773.1"/>
    <property type="molecule type" value="Genomic_DNA"/>
</dbReference>
<organism evidence="2 4">
    <name type="scientific">Drosophila yakuba</name>
    <name type="common">Fruit fly</name>
    <dbReference type="NCBI Taxonomy" id="7245"/>
    <lineage>
        <taxon>Eukaryota</taxon>
        <taxon>Metazoa</taxon>
        <taxon>Ecdysozoa</taxon>
        <taxon>Arthropoda</taxon>
        <taxon>Hexapoda</taxon>
        <taxon>Insecta</taxon>
        <taxon>Pterygota</taxon>
        <taxon>Neoptera</taxon>
        <taxon>Endopterygota</taxon>
        <taxon>Diptera</taxon>
        <taxon>Brachycera</taxon>
        <taxon>Muscomorpha</taxon>
        <taxon>Ephydroidea</taxon>
        <taxon>Drosophilidae</taxon>
        <taxon>Drosophila</taxon>
        <taxon>Sophophora</taxon>
    </lineage>
</organism>
<dbReference type="AlphaFoldDB" id="A0A0R1E550"/>
<name>A0A0R1E550_DROYA</name>
<accession>A0A0R1E550</accession>
<protein>
    <submittedName>
        <fullName evidence="2">Uncharacterized protein, isoform A</fullName>
    </submittedName>
    <submittedName>
        <fullName evidence="3">Uncharacterized protein, isoform B</fullName>
    </submittedName>
</protein>
<evidence type="ECO:0000256" key="1">
    <source>
        <dbReference type="SAM" id="MobiDB-lite"/>
    </source>
</evidence>
<evidence type="ECO:0000313" key="2">
    <source>
        <dbReference type="EMBL" id="KRK02772.1"/>
    </source>
</evidence>
<dbReference type="OrthoDB" id="7861862at2759"/>
<reference evidence="2" key="4">
    <citation type="submission" date="2015-11" db="EMBL/GenBank/DDBJ databases">
        <authorList>
            <consortium name="FlyBase"/>
        </authorList>
    </citation>
    <scope>NUCLEOTIDE SEQUENCE</scope>
    <source>
        <strain evidence="2">Tai18E2</strain>
    </source>
</reference>
<dbReference type="KEGG" id="dya:Dyak_GE27695"/>
<evidence type="ECO:0000313" key="4">
    <source>
        <dbReference type="Proteomes" id="UP000002282"/>
    </source>
</evidence>
<sequence length="101" mass="11860">MPQLLNRLKRRTDDDSSTDFGPSPKRSKDMHLNKDSRSSCSIPRLEDDDTKGSIESGYFPELGPKENPYYLQNQLLFNLHVDREKRREINNNFLKSNYLNL</sequence>
<gene>
    <name evidence="2" type="primary">Dyak\GE27695</name>
    <name evidence="2" type="ORF">Dyak_GE27695</name>
</gene>
<dbReference type="EMBL" id="CM000160">
    <property type="protein sequence ID" value="KRK02772.1"/>
    <property type="molecule type" value="Genomic_DNA"/>
</dbReference>
<evidence type="ECO:0000313" key="3">
    <source>
        <dbReference type="EMBL" id="KRK02773.1"/>
    </source>
</evidence>